<accession>A0AAD8A1X7</accession>
<keyword evidence="2" id="KW-1185">Reference proteome</keyword>
<feature type="non-terminal residue" evidence="1">
    <location>
        <position position="1"/>
    </location>
</feature>
<proteinExistence type="predicted"/>
<gene>
    <name evidence="1" type="ORF">L9F63_027879</name>
</gene>
<sequence length="56" mass="5788">GALTSSNPILRCAAGESLGRMGTSSGRLTLHSRVGTEPASTDLITTETLHLGQDIH</sequence>
<dbReference type="AlphaFoldDB" id="A0AAD8A1X7"/>
<reference evidence="1" key="1">
    <citation type="journal article" date="2023" name="IScience">
        <title>Live-bearing cockroach genome reveals convergent evolutionary mechanisms linked to viviparity in insects and beyond.</title>
        <authorList>
            <person name="Fouks B."/>
            <person name="Harrison M.C."/>
            <person name="Mikhailova A.A."/>
            <person name="Marchal E."/>
            <person name="English S."/>
            <person name="Carruthers M."/>
            <person name="Jennings E.C."/>
            <person name="Chiamaka E.L."/>
            <person name="Frigard R.A."/>
            <person name="Pippel M."/>
            <person name="Attardo G.M."/>
            <person name="Benoit J.B."/>
            <person name="Bornberg-Bauer E."/>
            <person name="Tobe S.S."/>
        </authorList>
    </citation>
    <scope>NUCLEOTIDE SEQUENCE</scope>
    <source>
        <strain evidence="1">Stay&amp;Tobe</strain>
    </source>
</reference>
<comment type="caution">
    <text evidence="1">The sequence shown here is derived from an EMBL/GenBank/DDBJ whole genome shotgun (WGS) entry which is preliminary data.</text>
</comment>
<name>A0AAD8A1X7_DIPPU</name>
<dbReference type="EMBL" id="JASPKZ010004485">
    <property type="protein sequence ID" value="KAJ9590282.1"/>
    <property type="molecule type" value="Genomic_DNA"/>
</dbReference>
<evidence type="ECO:0000313" key="2">
    <source>
        <dbReference type="Proteomes" id="UP001233999"/>
    </source>
</evidence>
<evidence type="ECO:0000313" key="1">
    <source>
        <dbReference type="EMBL" id="KAJ9590282.1"/>
    </source>
</evidence>
<protein>
    <submittedName>
        <fullName evidence="1">Uncharacterized protein</fullName>
    </submittedName>
</protein>
<dbReference type="Proteomes" id="UP001233999">
    <property type="component" value="Unassembled WGS sequence"/>
</dbReference>
<organism evidence="1 2">
    <name type="scientific">Diploptera punctata</name>
    <name type="common">Pacific beetle cockroach</name>
    <dbReference type="NCBI Taxonomy" id="6984"/>
    <lineage>
        <taxon>Eukaryota</taxon>
        <taxon>Metazoa</taxon>
        <taxon>Ecdysozoa</taxon>
        <taxon>Arthropoda</taxon>
        <taxon>Hexapoda</taxon>
        <taxon>Insecta</taxon>
        <taxon>Pterygota</taxon>
        <taxon>Neoptera</taxon>
        <taxon>Polyneoptera</taxon>
        <taxon>Dictyoptera</taxon>
        <taxon>Blattodea</taxon>
        <taxon>Blaberoidea</taxon>
        <taxon>Blaberidae</taxon>
        <taxon>Diplopterinae</taxon>
        <taxon>Diploptera</taxon>
    </lineage>
</organism>
<reference evidence="1" key="2">
    <citation type="submission" date="2023-05" db="EMBL/GenBank/DDBJ databases">
        <authorList>
            <person name="Fouks B."/>
        </authorList>
    </citation>
    <scope>NUCLEOTIDE SEQUENCE</scope>
    <source>
        <strain evidence="1">Stay&amp;Tobe</strain>
        <tissue evidence="1">Testes</tissue>
    </source>
</reference>